<evidence type="ECO:0000313" key="4">
    <source>
        <dbReference type="Proteomes" id="UP001232063"/>
    </source>
</evidence>
<keyword evidence="4" id="KW-1185">Reference proteome</keyword>
<feature type="domain" description="WCX" evidence="2">
    <location>
        <begin position="227"/>
        <end position="301"/>
    </location>
</feature>
<evidence type="ECO:0000259" key="2">
    <source>
        <dbReference type="Pfam" id="PF25583"/>
    </source>
</evidence>
<dbReference type="Pfam" id="PF25583">
    <property type="entry name" value="WCX"/>
    <property type="match status" value="1"/>
</dbReference>
<dbReference type="Pfam" id="PF13280">
    <property type="entry name" value="WYL"/>
    <property type="match status" value="1"/>
</dbReference>
<dbReference type="RefSeq" id="WP_314509727.1">
    <property type="nucleotide sequence ID" value="NZ_JASJOU010000001.1"/>
</dbReference>
<dbReference type="InterPro" id="IPR057727">
    <property type="entry name" value="WCX_dom"/>
</dbReference>
<sequence length="314" mass="36981">MKKSIILRRQLRLIHMVEKPYTYPSQKTIEDRLREYGIDAAAERTLEWDRKHLRDEYGIHVRYDTKRKGYYLDIPPDEDVSEFPKFVNLLERRERLEFLSESIGGKHSASRYLQLEGNSQFSGLELLSDIWNAMLASRVIQFTYRPYTSDETKDRIVEPGLLFEYRNRWYLAAYCHTAQSLRTFGLDRMRKLMVTDQTFTTNRADQCRNYRNHVIGVTTPSDEEEKEVLLRFTAQEGKYVKSLPMHSSQQIVEDTPTHLIIKLIVTPNHELEREILAYGEEVEVLAPDSLREKIKSRLQKAIAKYAVMAINEKI</sequence>
<accession>A0AAE3QY28</accession>
<comment type="caution">
    <text evidence="3">The sequence shown here is derived from an EMBL/GenBank/DDBJ whole genome shotgun (WGS) entry which is preliminary data.</text>
</comment>
<evidence type="ECO:0000313" key="3">
    <source>
        <dbReference type="EMBL" id="MDJ1500201.1"/>
    </source>
</evidence>
<dbReference type="InterPro" id="IPR051534">
    <property type="entry name" value="CBASS_pafABC_assoc_protein"/>
</dbReference>
<reference evidence="3" key="1">
    <citation type="submission" date="2023-05" db="EMBL/GenBank/DDBJ databases">
        <authorList>
            <person name="Zhang X."/>
        </authorList>
    </citation>
    <scope>NUCLEOTIDE SEQUENCE</scope>
    <source>
        <strain evidence="3">BD1B2-1</strain>
    </source>
</reference>
<name>A0AAE3QY28_9BACT</name>
<dbReference type="EMBL" id="JASJOU010000001">
    <property type="protein sequence ID" value="MDJ1500201.1"/>
    <property type="molecule type" value="Genomic_DNA"/>
</dbReference>
<proteinExistence type="predicted"/>
<protein>
    <submittedName>
        <fullName evidence="3">WYL domain-containing protein</fullName>
    </submittedName>
</protein>
<gene>
    <name evidence="3" type="ORF">QNI22_06070</name>
</gene>
<feature type="domain" description="WYL" evidence="1">
    <location>
        <begin position="125"/>
        <end position="192"/>
    </location>
</feature>
<dbReference type="AlphaFoldDB" id="A0AAE3QY28"/>
<dbReference type="InterPro" id="IPR026881">
    <property type="entry name" value="WYL_dom"/>
</dbReference>
<dbReference type="Proteomes" id="UP001232063">
    <property type="component" value="Unassembled WGS sequence"/>
</dbReference>
<dbReference type="PANTHER" id="PTHR34580:SF9">
    <property type="entry name" value="SLL5097 PROTEIN"/>
    <property type="match status" value="1"/>
</dbReference>
<dbReference type="PANTHER" id="PTHR34580">
    <property type="match status" value="1"/>
</dbReference>
<organism evidence="3 4">
    <name type="scientific">Xanthocytophaga agilis</name>
    <dbReference type="NCBI Taxonomy" id="3048010"/>
    <lineage>
        <taxon>Bacteria</taxon>
        <taxon>Pseudomonadati</taxon>
        <taxon>Bacteroidota</taxon>
        <taxon>Cytophagia</taxon>
        <taxon>Cytophagales</taxon>
        <taxon>Rhodocytophagaceae</taxon>
        <taxon>Xanthocytophaga</taxon>
    </lineage>
</organism>
<evidence type="ECO:0000259" key="1">
    <source>
        <dbReference type="Pfam" id="PF13280"/>
    </source>
</evidence>
<dbReference type="PROSITE" id="PS52050">
    <property type="entry name" value="WYL"/>
    <property type="match status" value="1"/>
</dbReference>